<dbReference type="Pfam" id="PF13305">
    <property type="entry name" value="TetR_C_33"/>
    <property type="match status" value="1"/>
</dbReference>
<comment type="caution">
    <text evidence="6">The sequence shown here is derived from an EMBL/GenBank/DDBJ whole genome shotgun (WGS) entry which is preliminary data.</text>
</comment>
<dbReference type="SUPFAM" id="SSF46689">
    <property type="entry name" value="Homeodomain-like"/>
    <property type="match status" value="1"/>
</dbReference>
<name>A0ABT8F0V5_9BACT</name>
<accession>A0ABT8F0V5</accession>
<dbReference type="PANTHER" id="PTHR43479:SF11">
    <property type="entry name" value="ACREF_ENVCD OPERON REPRESSOR-RELATED"/>
    <property type="match status" value="1"/>
</dbReference>
<gene>
    <name evidence="6" type="ORF">QWY31_00395</name>
</gene>
<evidence type="ECO:0000256" key="1">
    <source>
        <dbReference type="ARBA" id="ARBA00023015"/>
    </source>
</evidence>
<dbReference type="PANTHER" id="PTHR43479">
    <property type="entry name" value="ACREF/ENVCD OPERON REPRESSOR-RELATED"/>
    <property type="match status" value="1"/>
</dbReference>
<dbReference type="Proteomes" id="UP001168552">
    <property type="component" value="Unassembled WGS sequence"/>
</dbReference>
<keyword evidence="1" id="KW-0805">Transcription regulation</keyword>
<evidence type="ECO:0000256" key="3">
    <source>
        <dbReference type="ARBA" id="ARBA00023163"/>
    </source>
</evidence>
<reference evidence="6" key="1">
    <citation type="submission" date="2023-06" db="EMBL/GenBank/DDBJ databases">
        <title>Cytophagales bacterium Strain LB-30, isolated from soil.</title>
        <authorList>
            <person name="Liu B."/>
        </authorList>
    </citation>
    <scope>NUCLEOTIDE SEQUENCE</scope>
    <source>
        <strain evidence="6">LB-30</strain>
    </source>
</reference>
<protein>
    <submittedName>
        <fullName evidence="6">TetR/AcrR family transcriptional regulator</fullName>
    </submittedName>
</protein>
<dbReference type="InterPro" id="IPR025996">
    <property type="entry name" value="MT1864/Rv1816-like_C"/>
</dbReference>
<dbReference type="InterPro" id="IPR009057">
    <property type="entry name" value="Homeodomain-like_sf"/>
</dbReference>
<dbReference type="PRINTS" id="PR00455">
    <property type="entry name" value="HTHTETR"/>
</dbReference>
<evidence type="ECO:0000313" key="6">
    <source>
        <dbReference type="EMBL" id="MDN4163934.1"/>
    </source>
</evidence>
<evidence type="ECO:0000313" key="7">
    <source>
        <dbReference type="Proteomes" id="UP001168552"/>
    </source>
</evidence>
<keyword evidence="2 4" id="KW-0238">DNA-binding</keyword>
<evidence type="ECO:0000259" key="5">
    <source>
        <dbReference type="PROSITE" id="PS50977"/>
    </source>
</evidence>
<dbReference type="EMBL" id="JAUHJS010000001">
    <property type="protein sequence ID" value="MDN4163934.1"/>
    <property type="molecule type" value="Genomic_DNA"/>
</dbReference>
<feature type="domain" description="HTH tetR-type" evidence="5">
    <location>
        <begin position="12"/>
        <end position="72"/>
    </location>
</feature>
<keyword evidence="3" id="KW-0804">Transcription</keyword>
<dbReference type="InterPro" id="IPR001647">
    <property type="entry name" value="HTH_TetR"/>
</dbReference>
<feature type="DNA-binding region" description="H-T-H motif" evidence="4">
    <location>
        <begin position="35"/>
        <end position="54"/>
    </location>
</feature>
<evidence type="ECO:0000256" key="4">
    <source>
        <dbReference type="PROSITE-ProRule" id="PRU00335"/>
    </source>
</evidence>
<sequence>MGVKERKEREKLEKRELILEAAHNLFLERGFDQVSIRNIAEAIEYSPATIYLYFKDKNQIFHALHTEAFRRFGEALYTSQQGIANPMDRLIKMGEAYMHFAINHPEYYDIMFIMKAPMEHVDEMDLKCDWPEGRKTHDYLESLLAECKEHGHFKNTENPYLSLLVWSTMHGLCSLKVRDRLRIYPEESREEMFTKAFDTFKQILLTL</sequence>
<dbReference type="Pfam" id="PF00440">
    <property type="entry name" value="TetR_N"/>
    <property type="match status" value="1"/>
</dbReference>
<dbReference type="InterPro" id="IPR036271">
    <property type="entry name" value="Tet_transcr_reg_TetR-rel_C_sf"/>
</dbReference>
<evidence type="ECO:0000256" key="2">
    <source>
        <dbReference type="ARBA" id="ARBA00023125"/>
    </source>
</evidence>
<dbReference type="SUPFAM" id="SSF48498">
    <property type="entry name" value="Tetracyclin repressor-like, C-terminal domain"/>
    <property type="match status" value="1"/>
</dbReference>
<proteinExistence type="predicted"/>
<dbReference type="Gene3D" id="1.10.357.10">
    <property type="entry name" value="Tetracycline Repressor, domain 2"/>
    <property type="match status" value="1"/>
</dbReference>
<keyword evidence="7" id="KW-1185">Reference proteome</keyword>
<organism evidence="6 7">
    <name type="scientific">Shiella aurantiaca</name>
    <dbReference type="NCBI Taxonomy" id="3058365"/>
    <lineage>
        <taxon>Bacteria</taxon>
        <taxon>Pseudomonadati</taxon>
        <taxon>Bacteroidota</taxon>
        <taxon>Cytophagia</taxon>
        <taxon>Cytophagales</taxon>
        <taxon>Shiellaceae</taxon>
        <taxon>Shiella</taxon>
    </lineage>
</organism>
<dbReference type="InterPro" id="IPR050624">
    <property type="entry name" value="HTH-type_Tx_Regulator"/>
</dbReference>
<dbReference type="PROSITE" id="PS50977">
    <property type="entry name" value="HTH_TETR_2"/>
    <property type="match status" value="1"/>
</dbReference>